<feature type="compositionally biased region" description="Basic and acidic residues" evidence="1">
    <location>
        <begin position="1"/>
        <end position="10"/>
    </location>
</feature>
<evidence type="ECO:0000313" key="2">
    <source>
        <dbReference type="EMBL" id="URE47465.1"/>
    </source>
</evidence>
<keyword evidence="3" id="KW-1185">Reference proteome</keyword>
<accession>A0A9E7LE94</accession>
<name>A0A9E7LE94_9LILI</name>
<evidence type="ECO:0000256" key="1">
    <source>
        <dbReference type="SAM" id="MobiDB-lite"/>
    </source>
</evidence>
<dbReference type="Proteomes" id="UP001055439">
    <property type="component" value="Chromosome 9"/>
</dbReference>
<proteinExistence type="predicted"/>
<evidence type="ECO:0000313" key="3">
    <source>
        <dbReference type="Proteomes" id="UP001055439"/>
    </source>
</evidence>
<reference evidence="2" key="1">
    <citation type="submission" date="2022-05" db="EMBL/GenBank/DDBJ databases">
        <title>The Musa troglodytarum L. genome provides insights into the mechanism of non-climacteric behaviour and enrichment of carotenoids.</title>
        <authorList>
            <person name="Wang J."/>
        </authorList>
    </citation>
    <scope>NUCLEOTIDE SEQUENCE</scope>
    <source>
        <tissue evidence="2">Leaf</tissue>
    </source>
</reference>
<dbReference type="EMBL" id="CP097511">
    <property type="protein sequence ID" value="URE47465.1"/>
    <property type="molecule type" value="Genomic_DNA"/>
</dbReference>
<protein>
    <submittedName>
        <fullName evidence="2">Uncharacterized protein</fullName>
    </submittedName>
</protein>
<organism evidence="2 3">
    <name type="scientific">Musa troglodytarum</name>
    <name type="common">fe'i banana</name>
    <dbReference type="NCBI Taxonomy" id="320322"/>
    <lineage>
        <taxon>Eukaryota</taxon>
        <taxon>Viridiplantae</taxon>
        <taxon>Streptophyta</taxon>
        <taxon>Embryophyta</taxon>
        <taxon>Tracheophyta</taxon>
        <taxon>Spermatophyta</taxon>
        <taxon>Magnoliopsida</taxon>
        <taxon>Liliopsida</taxon>
        <taxon>Zingiberales</taxon>
        <taxon>Musaceae</taxon>
        <taxon>Musa</taxon>
    </lineage>
</organism>
<dbReference type="AlphaFoldDB" id="A0A9E7LE94"/>
<gene>
    <name evidence="2" type="ORF">MUK42_00587</name>
</gene>
<feature type="region of interest" description="Disordered" evidence="1">
    <location>
        <begin position="1"/>
        <end position="23"/>
    </location>
</feature>
<sequence>MEGGDDDVKNRIGGSTRCPPRRQRARFGDRECPLIDEFLTSVLTSSFTRNQTNAAWPEECMGINACSSFHSMEFLGLNNYDVEQSMDELFGFCPESRAAGCSSQMELEPQQTELKSIRAATEIGLV</sequence>